<dbReference type="AlphaFoldDB" id="A0A8H7XQM0"/>
<protein>
    <recommendedName>
        <fullName evidence="4">GST N-terminal domain-containing protein</fullName>
    </recommendedName>
</protein>
<evidence type="ECO:0008006" key="4">
    <source>
        <dbReference type="Google" id="ProtNLM"/>
    </source>
</evidence>
<sequence length="261" mass="30068">MTIILYDIPSTLPDKAWSPMVWKIRWVLSLLSSNVSQSATLPSSSNRFSLNLKELPYKTEWVEYPDIETHCRSLGIPPTSQKPDGSPFYTLPAIHDPSTGVYISDSVKIAAYLEERYPSGRRIFPTGHAGIQIIFEEVLFENVSPLLALAFPDFVRKMNARSGWFMIEKVEAVGSKNRREDWVKAQEGMGKVAGWYEKNKEKGPFYFGDRISWVDIGVASFLVFFRRSWGEDSEEWGRICSWDGGRWRNHSRIFMEFEIVH</sequence>
<dbReference type="InterPro" id="IPR036249">
    <property type="entry name" value="Thioredoxin-like_sf"/>
</dbReference>
<organism evidence="3">
    <name type="scientific">Psilocybe cubensis</name>
    <name type="common">Psychedelic mushroom</name>
    <name type="synonym">Stropharia cubensis</name>
    <dbReference type="NCBI Taxonomy" id="181762"/>
    <lineage>
        <taxon>Eukaryota</taxon>
        <taxon>Fungi</taxon>
        <taxon>Dikarya</taxon>
        <taxon>Basidiomycota</taxon>
        <taxon>Agaricomycotina</taxon>
        <taxon>Agaricomycetes</taxon>
        <taxon>Agaricomycetidae</taxon>
        <taxon>Agaricales</taxon>
        <taxon>Agaricineae</taxon>
        <taxon>Strophariaceae</taxon>
        <taxon>Psilocybe</taxon>
    </lineage>
</organism>
<evidence type="ECO:0000313" key="3">
    <source>
        <dbReference type="EMBL" id="KAG5165027.1"/>
    </source>
</evidence>
<dbReference type="Pfam" id="PF13409">
    <property type="entry name" value="GST_N_2"/>
    <property type="match status" value="1"/>
</dbReference>
<evidence type="ECO:0000259" key="2">
    <source>
        <dbReference type="Pfam" id="PF22041"/>
    </source>
</evidence>
<dbReference type="Gene3D" id="3.40.30.10">
    <property type="entry name" value="Glutaredoxin"/>
    <property type="match status" value="2"/>
</dbReference>
<dbReference type="Gene3D" id="1.20.1050.10">
    <property type="match status" value="1"/>
</dbReference>
<reference evidence="3" key="1">
    <citation type="submission" date="2021-02" db="EMBL/GenBank/DDBJ databases">
        <title>Psilocybe cubensis genome.</title>
        <authorList>
            <person name="Mckernan K.J."/>
            <person name="Crawford S."/>
            <person name="Trippe A."/>
            <person name="Kane L.T."/>
            <person name="Mclaughlin S."/>
        </authorList>
    </citation>
    <scope>NUCLEOTIDE SEQUENCE [LARGE SCALE GENOMIC DNA]</scope>
    <source>
        <strain evidence="3">MGC-MH-2018</strain>
    </source>
</reference>
<feature type="domain" description="Glutathione S-transferase UstS-like C-terminal" evidence="2">
    <location>
        <begin position="132"/>
        <end position="251"/>
    </location>
</feature>
<dbReference type="EMBL" id="JAFIQS010000010">
    <property type="protein sequence ID" value="KAG5165027.1"/>
    <property type="molecule type" value="Genomic_DNA"/>
</dbReference>
<dbReference type="InterPro" id="IPR004045">
    <property type="entry name" value="Glutathione_S-Trfase_N"/>
</dbReference>
<accession>A0A8H7XQM0</accession>
<proteinExistence type="predicted"/>
<gene>
    <name evidence="3" type="ORF">JR316_009721</name>
</gene>
<dbReference type="CDD" id="cd00299">
    <property type="entry name" value="GST_C_family"/>
    <property type="match status" value="1"/>
</dbReference>
<evidence type="ECO:0000259" key="1">
    <source>
        <dbReference type="Pfam" id="PF13409"/>
    </source>
</evidence>
<dbReference type="SUPFAM" id="SSF52833">
    <property type="entry name" value="Thioredoxin-like"/>
    <property type="match status" value="1"/>
</dbReference>
<dbReference type="SUPFAM" id="SSF47616">
    <property type="entry name" value="GST C-terminal domain-like"/>
    <property type="match status" value="1"/>
</dbReference>
<comment type="caution">
    <text evidence="3">The sequence shown here is derived from an EMBL/GenBank/DDBJ whole genome shotgun (WGS) entry which is preliminary data.</text>
</comment>
<dbReference type="InterPro" id="IPR036282">
    <property type="entry name" value="Glutathione-S-Trfase_C_sf"/>
</dbReference>
<dbReference type="Pfam" id="PF22041">
    <property type="entry name" value="GST_C_7"/>
    <property type="match status" value="1"/>
</dbReference>
<name>A0A8H7XQM0_PSICU</name>
<feature type="domain" description="GST N-terminal" evidence="1">
    <location>
        <begin position="47"/>
        <end position="116"/>
    </location>
</feature>
<dbReference type="InterPro" id="IPR054416">
    <property type="entry name" value="GST_UstS-like_C"/>
</dbReference>